<evidence type="ECO:0000313" key="4">
    <source>
        <dbReference type="Proteomes" id="UP000005710"/>
    </source>
</evidence>
<keyword evidence="2" id="KW-1133">Transmembrane helix</keyword>
<proteinExistence type="predicted"/>
<dbReference type="PROSITE" id="PS51257">
    <property type="entry name" value="PROKAR_LIPOPROTEIN"/>
    <property type="match status" value="1"/>
</dbReference>
<feature type="compositionally biased region" description="Basic and acidic residues" evidence="1">
    <location>
        <begin position="262"/>
        <end position="272"/>
    </location>
</feature>
<comment type="caution">
    <text evidence="3">The sequence shown here is derived from an EMBL/GenBank/DDBJ whole genome shotgun (WGS) entry which is preliminary data.</text>
</comment>
<accession>K6PZP5</accession>
<dbReference type="AlphaFoldDB" id="K6PZP5"/>
<feature type="compositionally biased region" description="Pro residues" evidence="1">
    <location>
        <begin position="284"/>
        <end position="313"/>
    </location>
</feature>
<keyword evidence="2" id="KW-0812">Transmembrane</keyword>
<feature type="compositionally biased region" description="Low complexity" evidence="1">
    <location>
        <begin position="377"/>
        <end position="394"/>
    </location>
</feature>
<sequence length="543" mass="55916">MDNARIAGRGHRPAVPPNPGAPGGTGAACVPGRSPTAGTAGGLSPGTAPGRRVPRYRWRRRWQPALPALALLLVILALVAAGPAGAASPGPASLEDLLVPDRYFIVTADEMVGRGASVMPVTEPGAGPFEVIVRFESAEIRNLALTQDLSQGSPLYLQITSQGVARVTGTAMRTDLLSLIGTIPGAAQSADPIRFVLDLLESGGQVTLRVRDMGMRATWMHTGTAVLPGSVLRFVTDPAELAQRDRIQRVERQAAALHGRYRNPDDLRRDGQRQQAGTGSALPLPLPNLPLPQRPGPEIPSAPLPDLPLPRPRIPVPDVPGVPLPPETRELVNCLEEALDRDPLSLLDLEALRQGDLAAALKPLRHLDPQAVAGCLGEEPAPEAGSPGAPGSGPTRQGSKPALSLPVQPQLPDLTPALACVAQSLDLSAGALQPLAGDPSLAAAELVGGLVEHRLVEPEELGPVTLQLARDCGRYWPDLDRLVTSLLGGTGSSGPEAAGQDGTAHTSGTGSGTPAGDGQGGLLPLLGGLLGSAGLGGLLRKGP</sequence>
<organism evidence="3 4">
    <name type="scientific">Thermaerobacter subterraneus DSM 13965</name>
    <dbReference type="NCBI Taxonomy" id="867903"/>
    <lineage>
        <taxon>Bacteria</taxon>
        <taxon>Bacillati</taxon>
        <taxon>Bacillota</taxon>
        <taxon>Clostridia</taxon>
        <taxon>Eubacteriales</taxon>
        <taxon>Clostridiales Family XVII. Incertae Sedis</taxon>
        <taxon>Thermaerobacter</taxon>
    </lineage>
</organism>
<evidence type="ECO:0000313" key="3">
    <source>
        <dbReference type="EMBL" id="EKP94283.1"/>
    </source>
</evidence>
<keyword evidence="2" id="KW-0472">Membrane</keyword>
<dbReference type="OrthoDB" id="10001307at2"/>
<evidence type="ECO:0000256" key="2">
    <source>
        <dbReference type="SAM" id="Phobius"/>
    </source>
</evidence>
<feature type="region of interest" description="Disordered" evidence="1">
    <location>
        <begin position="1"/>
        <end position="52"/>
    </location>
</feature>
<name>K6PZP5_9FIRM</name>
<reference evidence="3" key="2">
    <citation type="submission" date="2012-10" db="EMBL/GenBank/DDBJ databases">
        <title>Improved high-quality draft of Thermaerobacter subterraneus C21, DSM 13965.</title>
        <authorList>
            <consortium name="DOE Joint Genome Institute"/>
            <person name="Eisen J."/>
            <person name="Huntemann M."/>
            <person name="Wei C.-L."/>
            <person name="Han J."/>
            <person name="Detter J.C."/>
            <person name="Han C."/>
            <person name="Tapia R."/>
            <person name="Chen A."/>
            <person name="Kyrpides N."/>
            <person name="Mavromatis K."/>
            <person name="Markowitz V."/>
            <person name="Szeto E."/>
            <person name="Ivanova N."/>
            <person name="Mikhailova N."/>
            <person name="Ovchinnikova G."/>
            <person name="Pagani I."/>
            <person name="Pati A."/>
            <person name="Goodwin L."/>
            <person name="Nordberg H.P."/>
            <person name="Cantor M.N."/>
            <person name="Hua S.X."/>
            <person name="Woyke T."/>
            <person name="Eisen J."/>
            <person name="Klenk H.-P."/>
        </authorList>
    </citation>
    <scope>NUCLEOTIDE SEQUENCE [LARGE SCALE GENOMIC DNA]</scope>
    <source>
        <strain evidence="3">DSM 13965</strain>
    </source>
</reference>
<feature type="region of interest" description="Disordered" evidence="1">
    <location>
        <begin position="487"/>
        <end position="521"/>
    </location>
</feature>
<protein>
    <submittedName>
        <fullName evidence="3">Uncharacterized protein</fullName>
    </submittedName>
</protein>
<feature type="region of interest" description="Disordered" evidence="1">
    <location>
        <begin position="375"/>
        <end position="404"/>
    </location>
</feature>
<dbReference type="HOGENOM" id="CLU_501457_0_0_9"/>
<evidence type="ECO:0000256" key="1">
    <source>
        <dbReference type="SAM" id="MobiDB-lite"/>
    </source>
</evidence>
<dbReference type="Proteomes" id="UP000005710">
    <property type="component" value="Unassembled WGS sequence"/>
</dbReference>
<feature type="transmembrane region" description="Helical" evidence="2">
    <location>
        <begin position="65"/>
        <end position="86"/>
    </location>
</feature>
<feature type="region of interest" description="Disordered" evidence="1">
    <location>
        <begin position="256"/>
        <end position="313"/>
    </location>
</feature>
<feature type="compositionally biased region" description="Gly residues" evidence="1">
    <location>
        <begin position="509"/>
        <end position="521"/>
    </location>
</feature>
<dbReference type="RefSeq" id="WP_006904297.1">
    <property type="nucleotide sequence ID" value="NZ_JH976535.1"/>
</dbReference>
<gene>
    <name evidence="3" type="ORF">ThesuDRAFT_02016</name>
</gene>
<reference evidence="3" key="1">
    <citation type="submission" date="2010-10" db="EMBL/GenBank/DDBJ databases">
        <authorList>
            <consortium name="US DOE Joint Genome Institute (JGI-PGF)"/>
            <person name="Lucas S."/>
            <person name="Copeland A."/>
            <person name="Lapidus A."/>
            <person name="Bruce D."/>
            <person name="Goodwin L."/>
            <person name="Pitluck S."/>
            <person name="Kyrpides N."/>
            <person name="Mavromatis K."/>
            <person name="Detter J.C."/>
            <person name="Han C."/>
            <person name="Land M."/>
            <person name="Hauser L."/>
            <person name="Markowitz V."/>
            <person name="Cheng J.-F."/>
            <person name="Hugenholtz P."/>
            <person name="Woyke T."/>
            <person name="Wu D."/>
            <person name="Pukall R."/>
            <person name="Wahrenburg C."/>
            <person name="Brambilla E."/>
            <person name="Klenk H.-P."/>
            <person name="Eisen J.A."/>
        </authorList>
    </citation>
    <scope>NUCLEOTIDE SEQUENCE [LARGE SCALE GENOMIC DNA]</scope>
    <source>
        <strain evidence="3">DSM 13965</strain>
    </source>
</reference>
<keyword evidence="4" id="KW-1185">Reference proteome</keyword>
<dbReference type="EMBL" id="AENY02000003">
    <property type="protein sequence ID" value="EKP94283.1"/>
    <property type="molecule type" value="Genomic_DNA"/>
</dbReference>